<reference evidence="8 9" key="1">
    <citation type="submission" date="2020-10" db="EMBL/GenBank/DDBJ databases">
        <title>Ca. Dormibacterota MAGs.</title>
        <authorList>
            <person name="Montgomery K."/>
        </authorList>
    </citation>
    <scope>NUCLEOTIDE SEQUENCE [LARGE SCALE GENOMIC DNA]</scope>
    <source>
        <strain evidence="8">SC8811_S16_3</strain>
    </source>
</reference>
<dbReference type="InterPro" id="IPR000719">
    <property type="entry name" value="Prot_kinase_dom"/>
</dbReference>
<dbReference type="EMBL" id="JAEKNQ010000060">
    <property type="protein sequence ID" value="MBJ7604585.1"/>
    <property type="molecule type" value="Genomic_DNA"/>
</dbReference>
<dbReference type="SUPFAM" id="SSF56112">
    <property type="entry name" value="Protein kinase-like (PK-like)"/>
    <property type="match status" value="1"/>
</dbReference>
<dbReference type="Pfam" id="PF00069">
    <property type="entry name" value="Pkinase"/>
    <property type="match status" value="1"/>
</dbReference>
<dbReference type="InterPro" id="IPR017441">
    <property type="entry name" value="Protein_kinase_ATP_BS"/>
</dbReference>
<comment type="caution">
    <text evidence="8">The sequence shown here is derived from an EMBL/GenBank/DDBJ whole genome shotgun (WGS) entry which is preliminary data.</text>
</comment>
<keyword evidence="2" id="KW-0808">Transferase</keyword>
<protein>
    <recommendedName>
        <fullName evidence="1">non-specific serine/threonine protein kinase</fullName>
        <ecNumber evidence="1">2.7.11.1</ecNumber>
    </recommendedName>
</protein>
<dbReference type="PANTHER" id="PTHR43289:SF6">
    <property type="entry name" value="SERINE_THREONINE-PROTEIN KINASE NEKL-3"/>
    <property type="match status" value="1"/>
</dbReference>
<feature type="domain" description="Protein kinase" evidence="7">
    <location>
        <begin position="13"/>
        <end position="268"/>
    </location>
</feature>
<dbReference type="Gene3D" id="3.30.200.20">
    <property type="entry name" value="Phosphorylase Kinase, domain 1"/>
    <property type="match status" value="1"/>
</dbReference>
<evidence type="ECO:0000256" key="2">
    <source>
        <dbReference type="ARBA" id="ARBA00022679"/>
    </source>
</evidence>
<dbReference type="GO" id="GO:0005524">
    <property type="term" value="F:ATP binding"/>
    <property type="evidence" value="ECO:0007669"/>
    <property type="project" value="UniProtKB-UniRule"/>
</dbReference>
<organism evidence="8 9">
    <name type="scientific">Candidatus Dormiibacter inghamiae</name>
    <dbReference type="NCBI Taxonomy" id="3127013"/>
    <lineage>
        <taxon>Bacteria</taxon>
        <taxon>Bacillati</taxon>
        <taxon>Candidatus Dormiibacterota</taxon>
        <taxon>Candidatus Dormibacteria</taxon>
        <taxon>Candidatus Dormibacterales</taxon>
        <taxon>Candidatus Dormibacteraceae</taxon>
        <taxon>Candidatus Dormiibacter</taxon>
    </lineage>
</organism>
<dbReference type="PROSITE" id="PS00107">
    <property type="entry name" value="PROTEIN_KINASE_ATP"/>
    <property type="match status" value="1"/>
</dbReference>
<dbReference type="InterPro" id="IPR011009">
    <property type="entry name" value="Kinase-like_dom_sf"/>
</dbReference>
<evidence type="ECO:0000256" key="6">
    <source>
        <dbReference type="PROSITE-ProRule" id="PRU10141"/>
    </source>
</evidence>
<dbReference type="Gene3D" id="1.10.510.10">
    <property type="entry name" value="Transferase(Phosphotransferase) domain 1"/>
    <property type="match status" value="1"/>
</dbReference>
<evidence type="ECO:0000256" key="3">
    <source>
        <dbReference type="ARBA" id="ARBA00022741"/>
    </source>
</evidence>
<evidence type="ECO:0000313" key="9">
    <source>
        <dbReference type="Proteomes" id="UP000620075"/>
    </source>
</evidence>
<name>A0A934KH41_9BACT</name>
<dbReference type="SMART" id="SM00220">
    <property type="entry name" value="S_TKc"/>
    <property type="match status" value="1"/>
</dbReference>
<dbReference type="PANTHER" id="PTHR43289">
    <property type="entry name" value="MITOGEN-ACTIVATED PROTEIN KINASE KINASE KINASE 20-RELATED"/>
    <property type="match status" value="1"/>
</dbReference>
<feature type="binding site" evidence="6">
    <location>
        <position position="42"/>
    </location>
    <ligand>
        <name>ATP</name>
        <dbReference type="ChEBI" id="CHEBI:30616"/>
    </ligand>
</feature>
<accession>A0A934KH41</accession>
<sequence length="504" mass="55393">MADLRPGSQLGSWTIVGPLGSGGNATVWVATRSSSDEQFALKVLNTSKAGREPYQRFVREITFLKELKDAAGVLPLIEAHLPDQPTGQDRPWLTMPIATGIGEALAGAPFERVITALSMVASTLARLAESGVAHRDIKPANLYQLDDTWLVGDFGLVRVPDLEELTRSGRPLGPAHFTPYEMIQDPVKADPHLADVYSLGKTIWVLATEQHFPPEGHQPSNSRGFTVADLRPHPHASALDLLIDRMTRLRPAERPNMAQVARDLKAWLELASAPVAIDVSGVRARLREKLADELTADELLQQRKDQAHAAVRRFQQLIAPLNRSLQEALPSAEIDLITDSLTQNILRDHGGMGTPPPVFHWQRCSQIGSGPAHHRYTLRMGRSLELSHHGVLTVRALMAVGHPNLGGGDLFWQSQPRGAPVGTIEMDRCSKTRPMNSGISWLWIWMSSSAICKAPREPGRYLAVGGSRTAAESAMNSSRPRIQHLYRTSRVAGKIDSPHVIRLR</sequence>
<gene>
    <name evidence="8" type="ORF">JF888_15625</name>
</gene>
<evidence type="ECO:0000259" key="7">
    <source>
        <dbReference type="PROSITE" id="PS50011"/>
    </source>
</evidence>
<evidence type="ECO:0000256" key="1">
    <source>
        <dbReference type="ARBA" id="ARBA00012513"/>
    </source>
</evidence>
<dbReference type="GO" id="GO:0004674">
    <property type="term" value="F:protein serine/threonine kinase activity"/>
    <property type="evidence" value="ECO:0007669"/>
    <property type="project" value="UniProtKB-EC"/>
</dbReference>
<evidence type="ECO:0000313" key="8">
    <source>
        <dbReference type="EMBL" id="MBJ7604585.1"/>
    </source>
</evidence>
<keyword evidence="5 6" id="KW-0067">ATP-binding</keyword>
<dbReference type="RefSeq" id="WP_338182463.1">
    <property type="nucleotide sequence ID" value="NZ_JAEKNQ010000060.1"/>
</dbReference>
<keyword evidence="3 6" id="KW-0547">Nucleotide-binding</keyword>
<proteinExistence type="predicted"/>
<evidence type="ECO:0000256" key="4">
    <source>
        <dbReference type="ARBA" id="ARBA00022777"/>
    </source>
</evidence>
<keyword evidence="4 8" id="KW-0418">Kinase</keyword>
<dbReference type="AlphaFoldDB" id="A0A934KH41"/>
<dbReference type="PROSITE" id="PS50011">
    <property type="entry name" value="PROTEIN_KINASE_DOM"/>
    <property type="match status" value="1"/>
</dbReference>
<dbReference type="EC" id="2.7.11.1" evidence="1"/>
<evidence type="ECO:0000256" key="5">
    <source>
        <dbReference type="ARBA" id="ARBA00022840"/>
    </source>
</evidence>
<dbReference type="Proteomes" id="UP000620075">
    <property type="component" value="Unassembled WGS sequence"/>
</dbReference>